<organism evidence="1 2">
    <name type="scientific">Halomonas saccharevitans</name>
    <dbReference type="NCBI Taxonomy" id="416872"/>
    <lineage>
        <taxon>Bacteria</taxon>
        <taxon>Pseudomonadati</taxon>
        <taxon>Pseudomonadota</taxon>
        <taxon>Gammaproteobacteria</taxon>
        <taxon>Oceanospirillales</taxon>
        <taxon>Halomonadaceae</taxon>
        <taxon>Halomonas</taxon>
    </lineage>
</organism>
<reference evidence="1 2" key="1">
    <citation type="submission" date="2016-10" db="EMBL/GenBank/DDBJ databases">
        <authorList>
            <person name="de Groot N.N."/>
        </authorList>
    </citation>
    <scope>NUCLEOTIDE SEQUENCE [LARGE SCALE GENOMIC DNA]</scope>
    <source>
        <strain evidence="1 2">CGMCC 1.6493</strain>
    </source>
</reference>
<evidence type="ECO:0000313" key="2">
    <source>
        <dbReference type="Proteomes" id="UP000199594"/>
    </source>
</evidence>
<sequence length="41" mass="4365">MSSSMIPTGLNQLLVASAIVLYSGNEFLACENLGNHCKSNH</sequence>
<dbReference type="EMBL" id="FPAQ01000036">
    <property type="protein sequence ID" value="SFT94778.1"/>
    <property type="molecule type" value="Genomic_DNA"/>
</dbReference>
<gene>
    <name evidence="1" type="ORF">SAMN04487956_13625</name>
</gene>
<evidence type="ECO:0000313" key="1">
    <source>
        <dbReference type="EMBL" id="SFT94778.1"/>
    </source>
</evidence>
<name>A0A1I7C5V5_9GAMM</name>
<dbReference type="AlphaFoldDB" id="A0A1I7C5V5"/>
<proteinExistence type="predicted"/>
<protein>
    <submittedName>
        <fullName evidence="1">Uncharacterized protein</fullName>
    </submittedName>
</protein>
<dbReference type="Proteomes" id="UP000199594">
    <property type="component" value="Unassembled WGS sequence"/>
</dbReference>
<accession>A0A1I7C5V5</accession>